<evidence type="ECO:0000313" key="3">
    <source>
        <dbReference type="Proteomes" id="UP001441944"/>
    </source>
</evidence>
<name>A0ABQ0ASC9_9RHOB</name>
<sequence length="42" mass="4644">MESVDNLARQAGVQGQKVELLIKTIARHIESWNDAGLPKEVV</sequence>
<evidence type="ECO:0000313" key="2">
    <source>
        <dbReference type="EMBL" id="GAA6198777.1"/>
    </source>
</evidence>
<evidence type="ECO:0000313" key="1">
    <source>
        <dbReference type="EMBL" id="GAA6198776.1"/>
    </source>
</evidence>
<dbReference type="EMBL" id="BAABWU010000063">
    <property type="protein sequence ID" value="GAA6198776.1"/>
    <property type="molecule type" value="Genomic_DNA"/>
</dbReference>
<dbReference type="Proteomes" id="UP001441944">
    <property type="component" value="Unassembled WGS sequence"/>
</dbReference>
<gene>
    <name evidence="1" type="ORF">NBRC116598_42260</name>
    <name evidence="2" type="ORF">NBRC116598_42270</name>
</gene>
<dbReference type="EMBL" id="BAABWU010000064">
    <property type="protein sequence ID" value="GAA6198777.1"/>
    <property type="molecule type" value="Genomic_DNA"/>
</dbReference>
<comment type="caution">
    <text evidence="2">The sequence shown here is derived from an EMBL/GenBank/DDBJ whole genome shotgun (WGS) entry which is preliminary data.</text>
</comment>
<proteinExistence type="predicted"/>
<reference evidence="2 3" key="1">
    <citation type="submission" date="2024-04" db="EMBL/GenBank/DDBJ databases">
        <title>Draft genome sequence of Pseudophaeobacter arcticus NBRC 116598.</title>
        <authorList>
            <person name="Miyakawa T."/>
            <person name="Kusuya Y."/>
            <person name="Miura T."/>
        </authorList>
    </citation>
    <scope>NUCLEOTIDE SEQUENCE [LARGE SCALE GENOMIC DNA]</scope>
    <source>
        <strain evidence="2 3">SU-CL00105</strain>
    </source>
</reference>
<organism evidence="2 3">
    <name type="scientific">Pseudophaeobacter arcticus</name>
    <dbReference type="NCBI Taxonomy" id="385492"/>
    <lineage>
        <taxon>Bacteria</taxon>
        <taxon>Pseudomonadati</taxon>
        <taxon>Pseudomonadota</taxon>
        <taxon>Alphaproteobacteria</taxon>
        <taxon>Rhodobacterales</taxon>
        <taxon>Paracoccaceae</taxon>
        <taxon>Pseudophaeobacter</taxon>
    </lineage>
</organism>
<protein>
    <submittedName>
        <fullName evidence="2">Uncharacterized protein</fullName>
    </submittedName>
</protein>
<keyword evidence="3" id="KW-1185">Reference proteome</keyword>
<accession>A0ABQ0ASC9</accession>